<dbReference type="HOGENOM" id="CLU_045736_5_0_1"/>
<dbReference type="Pfam" id="PF08277">
    <property type="entry name" value="PAN_3"/>
    <property type="match status" value="1"/>
</dbReference>
<dbReference type="PANTHER" id="PTHR47629:SF6">
    <property type="entry name" value="CW DOMAIN-CONTAINING PROTEIN-RELATED"/>
    <property type="match status" value="1"/>
</dbReference>
<dbReference type="WormBase" id="F29D10.3">
    <property type="protein sequence ID" value="CE53762"/>
    <property type="gene ID" value="WBGene00009252"/>
</dbReference>
<sequence>MMVVYGETDEYNNHSEIQENWDNCLVKCYWDDDCLVVQKVNDRCRLFSFGSLTINRLDSSSQSILAFKRNETNDTCPAKSFQLTFESSSSEWIDEKGFIYNLTFTSFNNQWIFDYTVTRCPDNSALWTRNTSKGIFHVCVETRLFPNNTNNVYEEAHNLCMEPNGMGLTAPFDSTELKSFIATKKDLFAAGQNNGALDSTMWIDGRSYESKNYIYDDISHVGTASYLFGGNEPDGVGPNYCLFLEYNNGIGDKLCKDLGSSYGRGAFCRVRPIPV</sequence>
<dbReference type="SMR" id="Q19900"/>
<name>Q19900_CAEEL</name>
<dbReference type="PANTHER" id="PTHR47629">
    <property type="entry name" value="C-TYPE LECTIN-RELATED"/>
    <property type="match status" value="1"/>
</dbReference>
<dbReference type="AGR" id="WB:WBGene00009252"/>
<evidence type="ECO:0000313" key="4">
    <source>
        <dbReference type="WormBase" id="F29D10.3"/>
    </source>
</evidence>
<protein>
    <submittedName>
        <fullName evidence="2">PAN-3 domain-containing protein</fullName>
    </submittedName>
</protein>
<dbReference type="AlphaFoldDB" id="Q19900"/>
<reference evidence="2 3" key="1">
    <citation type="journal article" date="1998" name="Science">
        <title>Genome sequence of the nematode C. elegans: a platform for investigating biology.</title>
        <authorList>
            <consortium name="The C. elegans sequencing consortium"/>
            <person name="Sulson J.E."/>
            <person name="Waterston R."/>
        </authorList>
    </citation>
    <scope>NUCLEOTIDE SEQUENCE [LARGE SCALE GENOMIC DNA]</scope>
    <source>
        <strain evidence="2 3">Bristol N2</strain>
    </source>
</reference>
<dbReference type="eggNOG" id="ENOG502TII3">
    <property type="taxonomic scope" value="Eukaryota"/>
</dbReference>
<dbReference type="PhylomeDB" id="Q19900"/>
<evidence type="ECO:0000259" key="1">
    <source>
        <dbReference type="SMART" id="SM00605"/>
    </source>
</evidence>
<dbReference type="UCSC" id="F29D10.3">
    <property type="organism name" value="c. elegans"/>
</dbReference>
<dbReference type="SUPFAM" id="SSF56436">
    <property type="entry name" value="C-type lectin-like"/>
    <property type="match status" value="1"/>
</dbReference>
<organism evidence="2 3">
    <name type="scientific">Caenorhabditis elegans</name>
    <dbReference type="NCBI Taxonomy" id="6239"/>
    <lineage>
        <taxon>Eukaryota</taxon>
        <taxon>Metazoa</taxon>
        <taxon>Ecdysozoa</taxon>
        <taxon>Nematoda</taxon>
        <taxon>Chromadorea</taxon>
        <taxon>Rhabditida</taxon>
        <taxon>Rhabditina</taxon>
        <taxon>Rhabditomorpha</taxon>
        <taxon>Rhabditoidea</taxon>
        <taxon>Rhabditidae</taxon>
        <taxon>Peloderinae</taxon>
        <taxon>Caenorhabditis</taxon>
    </lineage>
</organism>
<dbReference type="InterPro" id="IPR016187">
    <property type="entry name" value="CTDL_fold"/>
</dbReference>
<evidence type="ECO:0000313" key="3">
    <source>
        <dbReference type="Proteomes" id="UP000001940"/>
    </source>
</evidence>
<dbReference type="SMART" id="SM00605">
    <property type="entry name" value="CW"/>
    <property type="match status" value="1"/>
</dbReference>
<dbReference type="PaxDb" id="6239-F29D10.3"/>
<dbReference type="Proteomes" id="UP000001940">
    <property type="component" value="Chromosome I"/>
</dbReference>
<keyword evidence="3" id="KW-1185">Reference proteome</keyword>
<accession>Q19900</accession>
<dbReference type="FunCoup" id="Q19900">
    <property type="interactions" value="162"/>
</dbReference>
<proteinExistence type="predicted"/>
<dbReference type="InterPro" id="IPR006583">
    <property type="entry name" value="PAN-3_domain"/>
</dbReference>
<dbReference type="Bgee" id="WBGene00009252">
    <property type="expression patterns" value="Expressed in adult organism"/>
</dbReference>
<dbReference type="InParanoid" id="Q19900"/>
<evidence type="ECO:0000313" key="2">
    <source>
        <dbReference type="EMBL" id="CAB00094.4"/>
    </source>
</evidence>
<dbReference type="EMBL" id="BX284601">
    <property type="protein sequence ID" value="CAB00094.4"/>
    <property type="molecule type" value="Genomic_DNA"/>
</dbReference>
<feature type="domain" description="PAN-3" evidence="1">
    <location>
        <begin position="1"/>
        <end position="113"/>
    </location>
</feature>
<gene>
    <name evidence="2" type="ORF">CELE_F29D10.3</name>
    <name evidence="2 4" type="ORF">F29D10.3</name>
</gene>